<dbReference type="InterPro" id="IPR003715">
    <property type="entry name" value="Poly_export_N"/>
</dbReference>
<dbReference type="InterPro" id="IPR019554">
    <property type="entry name" value="Soluble_ligand-bd"/>
</dbReference>
<dbReference type="PANTHER" id="PTHR33619:SF3">
    <property type="entry name" value="POLYSACCHARIDE EXPORT PROTEIN GFCE-RELATED"/>
    <property type="match status" value="1"/>
</dbReference>
<organism evidence="5 6">
    <name type="scientific">Mesorhizobium sanjuanii</name>
    <dbReference type="NCBI Taxonomy" id="2037900"/>
    <lineage>
        <taxon>Bacteria</taxon>
        <taxon>Pseudomonadati</taxon>
        <taxon>Pseudomonadota</taxon>
        <taxon>Alphaproteobacteria</taxon>
        <taxon>Hyphomicrobiales</taxon>
        <taxon>Phyllobacteriaceae</taxon>
        <taxon>Mesorhizobium</taxon>
    </lineage>
</organism>
<evidence type="ECO:0000313" key="5">
    <source>
        <dbReference type="EMBL" id="PDQ17701.1"/>
    </source>
</evidence>
<keyword evidence="1 2" id="KW-0732">Signal</keyword>
<feature type="chain" id="PRO_5012450338" evidence="2">
    <location>
        <begin position="25"/>
        <end position="263"/>
    </location>
</feature>
<evidence type="ECO:0000259" key="3">
    <source>
        <dbReference type="Pfam" id="PF02563"/>
    </source>
</evidence>
<evidence type="ECO:0000256" key="1">
    <source>
        <dbReference type="ARBA" id="ARBA00022729"/>
    </source>
</evidence>
<dbReference type="AlphaFoldDB" id="A0A2A6F7U9"/>
<dbReference type="Pfam" id="PF02563">
    <property type="entry name" value="Poly_export"/>
    <property type="match status" value="1"/>
</dbReference>
<feature type="domain" description="Soluble ligand binding" evidence="4">
    <location>
        <begin position="155"/>
        <end position="199"/>
    </location>
</feature>
<comment type="caution">
    <text evidence="5">The sequence shown here is derived from an EMBL/GenBank/DDBJ whole genome shotgun (WGS) entry which is preliminary data.</text>
</comment>
<proteinExistence type="predicted"/>
<keyword evidence="6" id="KW-1185">Reference proteome</keyword>
<name>A0A2A6F7U9_9HYPH</name>
<gene>
    <name evidence="5" type="ORF">CN311_28670</name>
</gene>
<dbReference type="PROSITE" id="PS51257">
    <property type="entry name" value="PROKAR_LIPOPROTEIN"/>
    <property type="match status" value="1"/>
</dbReference>
<sequence length="263" mass="27252">MGGFRFVESFAGTICVLFASLAMSACTSTSSTAPSSSASVDALQLTSSSSTPLSSGGALQVVKDLPAPQNTQNGSEQPLSPNDVLEVNVFQVDNLNRTVQVDAGGQISLPLIGTMTAAGKSVRQLEKEIETAYGAKYLQSPEVSVFVKESVGQRITVDGEVTRGGIFPVTSNASLIDAIALAGGFNAVGDAKKVFVYRNIGSNTLVANYNVEEIRAGKSRNPRIYGGDKVVVFASKSKIAMNNLKDALGVASSAARIAVVPGL</sequence>
<dbReference type="InterPro" id="IPR049712">
    <property type="entry name" value="Poly_export"/>
</dbReference>
<evidence type="ECO:0000313" key="6">
    <source>
        <dbReference type="Proteomes" id="UP000219182"/>
    </source>
</evidence>
<accession>A0A2A6F7U9</accession>
<feature type="signal peptide" evidence="2">
    <location>
        <begin position="1"/>
        <end position="24"/>
    </location>
</feature>
<reference evidence="5 6" key="1">
    <citation type="submission" date="2017-09" db="EMBL/GenBank/DDBJ databases">
        <title>Mesorhizobum sanjuanii sp. nov. isolated from nodules of Lotus tenuis in saline-alkaline lowlands of Flooding Pampa.</title>
        <authorList>
            <person name="Sannazzaro A.I."/>
            <person name="Torres Tejerizo G.A."/>
            <person name="Fontana F."/>
            <person name="Cumpa Velazquez L.M."/>
            <person name="Hansen L."/>
            <person name="Pistorio M."/>
            <person name="Estrella M.J."/>
        </authorList>
    </citation>
    <scope>NUCLEOTIDE SEQUENCE [LARGE SCALE GENOMIC DNA]</scope>
    <source>
        <strain evidence="5 6">BSA136</strain>
    </source>
</reference>
<dbReference type="GO" id="GO:0015159">
    <property type="term" value="F:polysaccharide transmembrane transporter activity"/>
    <property type="evidence" value="ECO:0007669"/>
    <property type="project" value="InterPro"/>
</dbReference>
<dbReference type="Proteomes" id="UP000219182">
    <property type="component" value="Unassembled WGS sequence"/>
</dbReference>
<evidence type="ECO:0000259" key="4">
    <source>
        <dbReference type="Pfam" id="PF10531"/>
    </source>
</evidence>
<dbReference type="Gene3D" id="3.30.1950.10">
    <property type="entry name" value="wza like domain"/>
    <property type="match status" value="1"/>
</dbReference>
<evidence type="ECO:0000256" key="2">
    <source>
        <dbReference type="SAM" id="SignalP"/>
    </source>
</evidence>
<dbReference type="EMBL" id="NWQG01000237">
    <property type="protein sequence ID" value="PDQ17701.1"/>
    <property type="molecule type" value="Genomic_DNA"/>
</dbReference>
<protein>
    <submittedName>
        <fullName evidence="5">Polysaccharide biosynthesis protein GumB</fullName>
    </submittedName>
</protein>
<dbReference type="Pfam" id="PF10531">
    <property type="entry name" value="SLBB"/>
    <property type="match status" value="1"/>
</dbReference>
<dbReference type="RefSeq" id="WP_097576987.1">
    <property type="nucleotide sequence ID" value="NZ_NWQG01000237.1"/>
</dbReference>
<feature type="domain" description="Polysaccharide export protein N-terminal" evidence="3">
    <location>
        <begin position="74"/>
        <end position="148"/>
    </location>
</feature>
<dbReference type="PANTHER" id="PTHR33619">
    <property type="entry name" value="POLYSACCHARIDE EXPORT PROTEIN GFCE-RELATED"/>
    <property type="match status" value="1"/>
</dbReference>